<sequence length="384" mass="42813">MADPDEQRANDTRHADTLSSWLWSLRARIPKWAMVGVFIYATIFTLTYAQTLIVPILLGLLLSLIFTPIRRVFDRRGIPAWATALLIMIVLFTGLFLLAGALAMPVTAWVEDAPQIMSQIRTKLAEVSRPLESVFGAFDRVQGLLGSSDPEVQRVKLEGGSPALDMMLLLPGMLAQVVFTIVLLFFLLATGDMFYQKIVHVLPTFRDKRRAMEVVRELEAKLSRYLLTITIINAALGCAVGLAMWLYGMPMPWVFGLVAFIFNFVPYAGALAGVLISAGVALVTFDWIWWSVIVGGTYFMATFIEGQFVTPTFVGRSLRLNTVVVFLSVSFFAWTWSVVGMVVAIPVLIAMRTICRHVDSLQNLGEFLSDRTDYRPGREEAQEA</sequence>
<comment type="similarity">
    <text evidence="2">Belongs to the autoinducer-2 exporter (AI-2E) (TC 2.A.86) family.</text>
</comment>
<evidence type="ECO:0000256" key="4">
    <source>
        <dbReference type="ARBA" id="ARBA00022989"/>
    </source>
</evidence>
<evidence type="ECO:0000256" key="3">
    <source>
        <dbReference type="ARBA" id="ARBA00022692"/>
    </source>
</evidence>
<evidence type="ECO:0008006" key="9">
    <source>
        <dbReference type="Google" id="ProtNLM"/>
    </source>
</evidence>
<feature type="transmembrane region" description="Helical" evidence="6">
    <location>
        <begin position="324"/>
        <end position="349"/>
    </location>
</feature>
<feature type="transmembrane region" description="Helical" evidence="6">
    <location>
        <begin position="253"/>
        <end position="275"/>
    </location>
</feature>
<dbReference type="Proteomes" id="UP000022447">
    <property type="component" value="Unassembled WGS sequence"/>
</dbReference>
<reference evidence="7 8" key="1">
    <citation type="submission" date="2014-01" db="EMBL/GenBank/DDBJ databases">
        <title>Roseivivax halodurans JCM 10272 Genome Sequencing.</title>
        <authorList>
            <person name="Lai Q."/>
            <person name="Li G."/>
            <person name="Shao Z."/>
        </authorList>
    </citation>
    <scope>NUCLEOTIDE SEQUENCE [LARGE SCALE GENOMIC DNA]</scope>
    <source>
        <strain evidence="7 8">JCM 10272</strain>
    </source>
</reference>
<organism evidence="7 8">
    <name type="scientific">Roseivivax halodurans JCM 10272</name>
    <dbReference type="NCBI Taxonomy" id="1449350"/>
    <lineage>
        <taxon>Bacteria</taxon>
        <taxon>Pseudomonadati</taxon>
        <taxon>Pseudomonadota</taxon>
        <taxon>Alphaproteobacteria</taxon>
        <taxon>Rhodobacterales</taxon>
        <taxon>Roseobacteraceae</taxon>
        <taxon>Roseivivax</taxon>
    </lineage>
</organism>
<keyword evidence="8" id="KW-1185">Reference proteome</keyword>
<dbReference type="RefSeq" id="WP_051489142.1">
    <property type="nucleotide sequence ID" value="NZ_JALZ01000001.1"/>
</dbReference>
<dbReference type="InterPro" id="IPR002549">
    <property type="entry name" value="AI-2E-like"/>
</dbReference>
<comment type="caution">
    <text evidence="7">The sequence shown here is derived from an EMBL/GenBank/DDBJ whole genome shotgun (WGS) entry which is preliminary data.</text>
</comment>
<feature type="transmembrane region" description="Helical" evidence="6">
    <location>
        <begin position="225"/>
        <end position="247"/>
    </location>
</feature>
<dbReference type="GO" id="GO:0016020">
    <property type="term" value="C:membrane"/>
    <property type="evidence" value="ECO:0007669"/>
    <property type="project" value="UniProtKB-SubCell"/>
</dbReference>
<feature type="transmembrane region" description="Helical" evidence="6">
    <location>
        <begin position="166"/>
        <end position="188"/>
    </location>
</feature>
<dbReference type="OrthoDB" id="9799225at2"/>
<evidence type="ECO:0000313" key="7">
    <source>
        <dbReference type="EMBL" id="ETX16586.1"/>
    </source>
</evidence>
<evidence type="ECO:0000256" key="6">
    <source>
        <dbReference type="SAM" id="Phobius"/>
    </source>
</evidence>
<dbReference type="GO" id="GO:0055085">
    <property type="term" value="P:transmembrane transport"/>
    <property type="evidence" value="ECO:0007669"/>
    <property type="project" value="TreeGrafter"/>
</dbReference>
<evidence type="ECO:0000256" key="1">
    <source>
        <dbReference type="ARBA" id="ARBA00004141"/>
    </source>
</evidence>
<dbReference type="PANTHER" id="PTHR21716:SF16">
    <property type="entry name" value="BLL1467 PROTEIN"/>
    <property type="match status" value="1"/>
</dbReference>
<accession>X7EN20</accession>
<dbReference type="Pfam" id="PF01594">
    <property type="entry name" value="AI-2E_transport"/>
    <property type="match status" value="1"/>
</dbReference>
<comment type="subcellular location">
    <subcellularLocation>
        <location evidence="1">Membrane</location>
        <topology evidence="1">Multi-pass membrane protein</topology>
    </subcellularLocation>
</comment>
<dbReference type="EMBL" id="JALZ01000001">
    <property type="protein sequence ID" value="ETX16586.1"/>
    <property type="molecule type" value="Genomic_DNA"/>
</dbReference>
<evidence type="ECO:0000256" key="2">
    <source>
        <dbReference type="ARBA" id="ARBA00009773"/>
    </source>
</evidence>
<dbReference type="STRING" id="1449350.OCH239_01820"/>
<feature type="transmembrane region" description="Helical" evidence="6">
    <location>
        <begin position="81"/>
        <end position="104"/>
    </location>
</feature>
<dbReference type="PANTHER" id="PTHR21716">
    <property type="entry name" value="TRANSMEMBRANE PROTEIN"/>
    <property type="match status" value="1"/>
</dbReference>
<keyword evidence="4 6" id="KW-1133">Transmembrane helix</keyword>
<evidence type="ECO:0000313" key="8">
    <source>
        <dbReference type="Proteomes" id="UP000022447"/>
    </source>
</evidence>
<name>X7EN20_9RHOB</name>
<feature type="transmembrane region" description="Helical" evidence="6">
    <location>
        <begin position="287"/>
        <end position="304"/>
    </location>
</feature>
<dbReference type="AlphaFoldDB" id="X7EN20"/>
<evidence type="ECO:0000256" key="5">
    <source>
        <dbReference type="ARBA" id="ARBA00023136"/>
    </source>
</evidence>
<feature type="transmembrane region" description="Helical" evidence="6">
    <location>
        <begin position="29"/>
        <end position="46"/>
    </location>
</feature>
<keyword evidence="3 6" id="KW-0812">Transmembrane</keyword>
<protein>
    <recommendedName>
        <fullName evidence="9">Permease</fullName>
    </recommendedName>
</protein>
<gene>
    <name evidence="7" type="ORF">OCH239_01820</name>
</gene>
<keyword evidence="5 6" id="KW-0472">Membrane</keyword>
<proteinExistence type="inferred from homology"/>
<dbReference type="eggNOG" id="COG0628">
    <property type="taxonomic scope" value="Bacteria"/>
</dbReference>